<dbReference type="AlphaFoldDB" id="A0A3D8ITL8"/>
<dbReference type="RefSeq" id="WP_115570248.1">
    <property type="nucleotide sequence ID" value="NZ_NXLT01000001.1"/>
</dbReference>
<dbReference type="GO" id="GO:0071973">
    <property type="term" value="P:bacterial-type flagellum-dependent cell motility"/>
    <property type="evidence" value="ECO:0007669"/>
    <property type="project" value="InterPro"/>
</dbReference>
<dbReference type="InterPro" id="IPR012823">
    <property type="entry name" value="Flagell_FliJ"/>
</dbReference>
<reference evidence="2 3" key="1">
    <citation type="submission" date="2018-04" db="EMBL/GenBank/DDBJ databases">
        <title>Novel Campyloabacter and Helicobacter Species and Strains.</title>
        <authorList>
            <person name="Mannion A.J."/>
            <person name="Shen Z."/>
            <person name="Fox J.G."/>
        </authorList>
    </citation>
    <scope>NUCLEOTIDE SEQUENCE [LARGE SCALE GENOMIC DNA]</scope>
    <source>
        <strain evidence="2 3">MIT 12-6600</strain>
    </source>
</reference>
<sequence>MKTKFSAILDIRYKALQSHERKMMQHNLLITQKQAEIDAFMHDVGEVHFPKSGDFGAYIALADTRDRLLTHIDGLHSELSQLKAQAKALREEYKHISIEYEKIKYLDTKEQESRLKLLKTLGDKELDEISVLLHRRR</sequence>
<evidence type="ECO:0000313" key="2">
    <source>
        <dbReference type="EMBL" id="RDU68286.1"/>
    </source>
</evidence>
<dbReference type="Proteomes" id="UP000256514">
    <property type="component" value="Unassembled WGS sequence"/>
</dbReference>
<name>A0A3D8ITL8_9HELI</name>
<dbReference type="OrthoDB" id="5328666at2"/>
<dbReference type="EMBL" id="NXLT01000001">
    <property type="protein sequence ID" value="RDU68286.1"/>
    <property type="molecule type" value="Genomic_DNA"/>
</dbReference>
<protein>
    <submittedName>
        <fullName evidence="2">Uncharacterized protein</fullName>
    </submittedName>
</protein>
<evidence type="ECO:0000256" key="1">
    <source>
        <dbReference type="SAM" id="Coils"/>
    </source>
</evidence>
<proteinExistence type="predicted"/>
<accession>A0A3D8ITL8</accession>
<comment type="caution">
    <text evidence="2">The sequence shown here is derived from an EMBL/GenBank/DDBJ whole genome shotgun (WGS) entry which is preliminary data.</text>
</comment>
<gene>
    <name evidence="2" type="ORF">CQA54_00250</name>
</gene>
<evidence type="ECO:0000313" key="3">
    <source>
        <dbReference type="Proteomes" id="UP000256514"/>
    </source>
</evidence>
<keyword evidence="1" id="KW-0175">Coiled coil</keyword>
<organism evidence="2 3">
    <name type="scientific">Helicobacter equorum</name>
    <dbReference type="NCBI Taxonomy" id="361872"/>
    <lineage>
        <taxon>Bacteria</taxon>
        <taxon>Pseudomonadati</taxon>
        <taxon>Campylobacterota</taxon>
        <taxon>Epsilonproteobacteria</taxon>
        <taxon>Campylobacterales</taxon>
        <taxon>Helicobacteraceae</taxon>
        <taxon>Helicobacter</taxon>
    </lineage>
</organism>
<feature type="coiled-coil region" evidence="1">
    <location>
        <begin position="72"/>
        <end position="99"/>
    </location>
</feature>
<dbReference type="Pfam" id="PF02050">
    <property type="entry name" value="FliJ"/>
    <property type="match status" value="1"/>
</dbReference>
<keyword evidence="3" id="KW-1185">Reference proteome</keyword>
<dbReference type="GO" id="GO:0009288">
    <property type="term" value="C:bacterial-type flagellum"/>
    <property type="evidence" value="ECO:0007669"/>
    <property type="project" value="InterPro"/>
</dbReference>